<evidence type="ECO:0000313" key="15">
    <source>
        <dbReference type="EMBL" id="KAF7842416.1"/>
    </source>
</evidence>
<evidence type="ECO:0000256" key="11">
    <source>
        <dbReference type="ARBA" id="ARBA00023136"/>
    </source>
</evidence>
<dbReference type="Pfam" id="PF00069">
    <property type="entry name" value="Pkinase"/>
    <property type="match status" value="1"/>
</dbReference>
<dbReference type="InterPro" id="IPR012337">
    <property type="entry name" value="RNaseH-like_sf"/>
</dbReference>
<evidence type="ECO:0000259" key="14">
    <source>
        <dbReference type="PROSITE" id="PS50011"/>
    </source>
</evidence>
<dbReference type="InterPro" id="IPR044730">
    <property type="entry name" value="RNase_H-like_dom_plant"/>
</dbReference>
<dbReference type="CDD" id="cd06222">
    <property type="entry name" value="RNase_H_like"/>
    <property type="match status" value="1"/>
</dbReference>
<dbReference type="GO" id="GO:0003676">
    <property type="term" value="F:nucleic acid binding"/>
    <property type="evidence" value="ECO:0007669"/>
    <property type="project" value="InterPro"/>
</dbReference>
<dbReference type="OrthoDB" id="1706439at2759"/>
<dbReference type="AlphaFoldDB" id="A0A835CID9"/>
<proteinExistence type="inferred from homology"/>
<evidence type="ECO:0000256" key="8">
    <source>
        <dbReference type="ARBA" id="ARBA00022741"/>
    </source>
</evidence>
<keyword evidence="15" id="KW-0808">Transferase</keyword>
<dbReference type="Gene3D" id="1.10.510.10">
    <property type="entry name" value="Transferase(Phosphotransferase) domain 1"/>
    <property type="match status" value="1"/>
</dbReference>
<comment type="similarity">
    <text evidence="2">Belongs to the RLP family.</text>
</comment>
<comment type="subcellular location">
    <subcellularLocation>
        <location evidence="1">Cell membrane</location>
        <topology evidence="1">Single-pass type I membrane protein</topology>
    </subcellularLocation>
</comment>
<evidence type="ECO:0000256" key="4">
    <source>
        <dbReference type="ARBA" id="ARBA00022614"/>
    </source>
</evidence>
<dbReference type="InterPro" id="IPR036397">
    <property type="entry name" value="RNaseH_sf"/>
</dbReference>
<name>A0A835CID9_9FABA</name>
<dbReference type="Pfam" id="PF23598">
    <property type="entry name" value="LRR_14"/>
    <property type="match status" value="1"/>
</dbReference>
<keyword evidence="11" id="KW-0472">Membrane</keyword>
<dbReference type="SMART" id="SM00365">
    <property type="entry name" value="LRR_SD22"/>
    <property type="match status" value="8"/>
</dbReference>
<keyword evidence="9" id="KW-0067">ATP-binding</keyword>
<dbReference type="Gene3D" id="3.80.10.10">
    <property type="entry name" value="Ribonuclease Inhibitor"/>
    <property type="match status" value="4"/>
</dbReference>
<keyword evidence="13" id="KW-0325">Glycoprotein</keyword>
<dbReference type="InterPro" id="IPR032675">
    <property type="entry name" value="LRR_dom_sf"/>
</dbReference>
<accession>A0A835CID9</accession>
<dbReference type="GO" id="GO:0005886">
    <property type="term" value="C:plasma membrane"/>
    <property type="evidence" value="ECO:0007669"/>
    <property type="project" value="UniProtKB-SubCell"/>
</dbReference>
<keyword evidence="5" id="KW-0812">Transmembrane</keyword>
<evidence type="ECO:0000256" key="5">
    <source>
        <dbReference type="ARBA" id="ARBA00022692"/>
    </source>
</evidence>
<dbReference type="SUPFAM" id="SSF52058">
    <property type="entry name" value="L domain-like"/>
    <property type="match status" value="2"/>
</dbReference>
<dbReference type="FunFam" id="3.80.10.10:FF:000101">
    <property type="entry name" value="LRR receptor-like serine/threonine-protein kinase ERECTA"/>
    <property type="match status" value="1"/>
</dbReference>
<keyword evidence="8" id="KW-0547">Nucleotide-binding</keyword>
<dbReference type="SUPFAM" id="SSF56112">
    <property type="entry name" value="Protein kinase-like (PK-like)"/>
    <property type="match status" value="1"/>
</dbReference>
<evidence type="ECO:0000256" key="1">
    <source>
        <dbReference type="ARBA" id="ARBA00004251"/>
    </source>
</evidence>
<dbReference type="SUPFAM" id="SSF52047">
    <property type="entry name" value="RNI-like"/>
    <property type="match status" value="1"/>
</dbReference>
<dbReference type="SMART" id="SM00369">
    <property type="entry name" value="LRR_TYP"/>
    <property type="match status" value="13"/>
</dbReference>
<dbReference type="Pfam" id="PF13456">
    <property type="entry name" value="RVT_3"/>
    <property type="match status" value="1"/>
</dbReference>
<keyword evidence="3" id="KW-1003">Cell membrane</keyword>
<keyword evidence="7" id="KW-0677">Repeat</keyword>
<keyword evidence="6" id="KW-0732">Signal</keyword>
<feature type="domain" description="Protein kinase" evidence="14">
    <location>
        <begin position="857"/>
        <end position="1121"/>
    </location>
</feature>
<dbReference type="InterPro" id="IPR013210">
    <property type="entry name" value="LRR_N_plant-typ"/>
</dbReference>
<dbReference type="Pfam" id="PF08263">
    <property type="entry name" value="LRRNT_2"/>
    <property type="match status" value="1"/>
</dbReference>
<keyword evidence="15" id="KW-0418">Kinase</keyword>
<dbReference type="InterPro" id="IPR001611">
    <property type="entry name" value="Leu-rich_rpt"/>
</dbReference>
<evidence type="ECO:0000256" key="9">
    <source>
        <dbReference type="ARBA" id="ARBA00022840"/>
    </source>
</evidence>
<dbReference type="EMBL" id="JAAIUW010000002">
    <property type="protein sequence ID" value="KAF7842416.1"/>
    <property type="molecule type" value="Genomic_DNA"/>
</dbReference>
<dbReference type="InterPro" id="IPR002156">
    <property type="entry name" value="RNaseH_domain"/>
</dbReference>
<gene>
    <name evidence="15" type="ORF">G2W53_004714</name>
</gene>
<dbReference type="InterPro" id="IPR003591">
    <property type="entry name" value="Leu-rich_rpt_typical-subtyp"/>
</dbReference>
<organism evidence="15 16">
    <name type="scientific">Senna tora</name>
    <dbReference type="NCBI Taxonomy" id="362788"/>
    <lineage>
        <taxon>Eukaryota</taxon>
        <taxon>Viridiplantae</taxon>
        <taxon>Streptophyta</taxon>
        <taxon>Embryophyta</taxon>
        <taxon>Tracheophyta</taxon>
        <taxon>Spermatophyta</taxon>
        <taxon>Magnoliopsida</taxon>
        <taxon>eudicotyledons</taxon>
        <taxon>Gunneridae</taxon>
        <taxon>Pentapetalae</taxon>
        <taxon>rosids</taxon>
        <taxon>fabids</taxon>
        <taxon>Fabales</taxon>
        <taxon>Fabaceae</taxon>
        <taxon>Caesalpinioideae</taxon>
        <taxon>Cassia clade</taxon>
        <taxon>Senna</taxon>
    </lineage>
</organism>
<dbReference type="FunFam" id="3.80.10.10:FF:000299">
    <property type="entry name" value="Piriformospora indica-insensitive protein 2"/>
    <property type="match status" value="1"/>
</dbReference>
<dbReference type="InterPro" id="IPR055414">
    <property type="entry name" value="LRR_R13L4/SHOC2-like"/>
</dbReference>
<evidence type="ECO:0000256" key="7">
    <source>
        <dbReference type="ARBA" id="ARBA00022737"/>
    </source>
</evidence>
<keyword evidence="16" id="KW-1185">Reference proteome</keyword>
<keyword evidence="10" id="KW-1133">Transmembrane helix</keyword>
<evidence type="ECO:0000313" key="16">
    <source>
        <dbReference type="Proteomes" id="UP000634136"/>
    </source>
</evidence>
<evidence type="ECO:0000256" key="10">
    <source>
        <dbReference type="ARBA" id="ARBA00022989"/>
    </source>
</evidence>
<evidence type="ECO:0000256" key="12">
    <source>
        <dbReference type="ARBA" id="ARBA00023170"/>
    </source>
</evidence>
<dbReference type="InterPro" id="IPR000719">
    <property type="entry name" value="Prot_kinase_dom"/>
</dbReference>
<dbReference type="Pfam" id="PF00560">
    <property type="entry name" value="LRR_1"/>
    <property type="match status" value="8"/>
</dbReference>
<keyword evidence="12 15" id="KW-0675">Receptor</keyword>
<dbReference type="PROSITE" id="PS50011">
    <property type="entry name" value="PROTEIN_KINASE_DOM"/>
    <property type="match status" value="1"/>
</dbReference>
<protein>
    <submittedName>
        <fullName evidence="15">Putative LRR receptor-like serine/threonine-protein kinase</fullName>
    </submittedName>
</protein>
<evidence type="ECO:0000256" key="3">
    <source>
        <dbReference type="ARBA" id="ARBA00022475"/>
    </source>
</evidence>
<keyword evidence="4" id="KW-0433">Leucine-rich repeat</keyword>
<sequence>MENNRNKLTWEKEILRGRAKGLGNRPSYTWRSLMVGRELLSEGLYRCIGDGRSTMVWKDPWIPGIKVGELTTISDEAVNYTRICDLISVDNRGWDRQVLNTIFDRDTVEKILCIPINRLHLPDRWAWKGESNGNFTVKSCYKLAMRDNWENINLTPDLFCDVPTAFWKSMWKLPVLSRFKVNFWRACLGIIPTLDALEKRGVLINEACVFCERESESVFHIFAECQAVKQVWEEARFGFSSWRYHQSLLEWMSIEWGGWENEKRCVFVIALSFIWEMRNCKKFANDPINLTGLWAKVERQWDELCVAKEGEVFEVPSSLKWEKPDGAAMKLNIDASVKISGEGALGGVIRDSEGTTHGVFMASTPVLKDVTLLEALAVQKGVEMALRLGVKELVVESNSKLVIDMLNSNCVHGSLLSSVCNTISDVCVGFSYVRFRWVPRACNQCADFICKLARQVAAWSKTNITTDESALLAFKSSITSDPYDFLANWSVSSSPCDWVGITCNARHGRVHSLNLGDMGLNGTISPHLGNLSFLVELDLSFNNFHGHLPKELVQLRRLKLLNLSFNEFDGEVPTWIGGLHALQHLSLRNNSLNGIIPLSVSNLSSLETLDWNDNFIEGKIPHEIGRLKSLKILRMANNKFSGIIPQAIFNLSSLERLSLSYNNLSGNIPKEIGDLPQLKIIYLGNNQFSGSIPLTIFNSSLLQEIDLIHNNLTGSLPSNICHGLPKLELLYLNDNNFSGELPSDWHQCKELRRLQLNGFDGGYIPSDIGNLTNLQYLYLGENNLKETNPRASPGVGTCQYHTVDPLAPGFIPKGIGNLNKLEKLDLGSNHLSGDIPFNIFNISTLTILSLSSNNLSGILPPNIGSGHTNLRKLHLSENQLTGKIPMSISNASKLVLLDLGSIPECLGNLTSLRKLYLTSNKLISHMPSSLWRLKDIMEIDLSSNALSGRIPLEISSLRALILLNLSRNQISGKIPPTIGSLQMLHNLSLAHNKLEGPIPESLENMISLEFLDLSQNFLSASALEYLHHDSSTPTIHCDVKPSNVLLDEDMVAHLSDFGMANLLGERQLQIYTETFATIGYMAPDAKLVIQKVEFMVLKELELSWSQPELIWNLWIEEKLTL</sequence>
<evidence type="ECO:0000256" key="2">
    <source>
        <dbReference type="ARBA" id="ARBA00009592"/>
    </source>
</evidence>
<dbReference type="FunFam" id="3.80.10.10:FF:000095">
    <property type="entry name" value="LRR receptor-like serine/threonine-protein kinase GSO1"/>
    <property type="match status" value="1"/>
</dbReference>
<reference evidence="15" key="1">
    <citation type="submission" date="2020-09" db="EMBL/GenBank/DDBJ databases">
        <title>Genome-Enabled Discovery of Anthraquinone Biosynthesis in Senna tora.</title>
        <authorList>
            <person name="Kang S.-H."/>
            <person name="Pandey R.P."/>
            <person name="Lee C.-M."/>
            <person name="Sim J.-S."/>
            <person name="Jeong J.-T."/>
            <person name="Choi B.-S."/>
            <person name="Jung M."/>
            <person name="Ginzburg D."/>
            <person name="Zhao K."/>
            <person name="Won S.Y."/>
            <person name="Oh T.-J."/>
            <person name="Yu Y."/>
            <person name="Kim N.-H."/>
            <person name="Lee O.R."/>
            <person name="Lee T.-H."/>
            <person name="Bashyal P."/>
            <person name="Kim T.-S."/>
            <person name="Lee W.-H."/>
            <person name="Kawkins C."/>
            <person name="Kim C.-K."/>
            <person name="Kim J.S."/>
            <person name="Ahn B.O."/>
            <person name="Rhee S.Y."/>
            <person name="Sohng J.K."/>
        </authorList>
    </citation>
    <scope>NUCLEOTIDE SEQUENCE</scope>
    <source>
        <tissue evidence="15">Leaf</tissue>
    </source>
</reference>
<dbReference type="PANTHER" id="PTHR48052">
    <property type="entry name" value="UNNAMED PRODUCT"/>
    <property type="match status" value="1"/>
</dbReference>
<dbReference type="Pfam" id="PF13966">
    <property type="entry name" value="zf-RVT"/>
    <property type="match status" value="1"/>
</dbReference>
<dbReference type="PANTHER" id="PTHR48052:SF8">
    <property type="entry name" value="LRR RECEPTOR-LIKE SERINE_THREONINE-PROTEIN KINASE FLS2"/>
    <property type="match status" value="1"/>
</dbReference>
<dbReference type="GO" id="GO:0005524">
    <property type="term" value="F:ATP binding"/>
    <property type="evidence" value="ECO:0007669"/>
    <property type="project" value="UniProtKB-KW"/>
</dbReference>
<dbReference type="InterPro" id="IPR011009">
    <property type="entry name" value="Kinase-like_dom_sf"/>
</dbReference>
<dbReference type="Gene3D" id="3.30.420.10">
    <property type="entry name" value="Ribonuclease H-like superfamily/Ribonuclease H"/>
    <property type="match status" value="1"/>
</dbReference>
<dbReference type="Proteomes" id="UP000634136">
    <property type="component" value="Unassembled WGS sequence"/>
</dbReference>
<dbReference type="GO" id="GO:0004523">
    <property type="term" value="F:RNA-DNA hybrid ribonuclease activity"/>
    <property type="evidence" value="ECO:0007669"/>
    <property type="project" value="InterPro"/>
</dbReference>
<evidence type="ECO:0000256" key="6">
    <source>
        <dbReference type="ARBA" id="ARBA00022729"/>
    </source>
</evidence>
<dbReference type="InterPro" id="IPR026960">
    <property type="entry name" value="RVT-Znf"/>
</dbReference>
<comment type="caution">
    <text evidence="15">The sequence shown here is derived from an EMBL/GenBank/DDBJ whole genome shotgun (WGS) entry which is preliminary data.</text>
</comment>
<evidence type="ECO:0000256" key="13">
    <source>
        <dbReference type="ARBA" id="ARBA00023180"/>
    </source>
</evidence>
<dbReference type="GO" id="GO:0004672">
    <property type="term" value="F:protein kinase activity"/>
    <property type="evidence" value="ECO:0007669"/>
    <property type="project" value="InterPro"/>
</dbReference>
<dbReference type="SUPFAM" id="SSF53098">
    <property type="entry name" value="Ribonuclease H-like"/>
    <property type="match status" value="1"/>
</dbReference>